<reference evidence="2" key="1">
    <citation type="submission" date="2022-11" db="UniProtKB">
        <authorList>
            <consortium name="WormBaseParasite"/>
        </authorList>
    </citation>
    <scope>IDENTIFICATION</scope>
</reference>
<evidence type="ECO:0000313" key="2">
    <source>
        <dbReference type="WBParaSite" id="ES5_v2.g18006.t1"/>
    </source>
</evidence>
<dbReference type="Proteomes" id="UP000887579">
    <property type="component" value="Unplaced"/>
</dbReference>
<organism evidence="1 2">
    <name type="scientific">Panagrolaimus sp. ES5</name>
    <dbReference type="NCBI Taxonomy" id="591445"/>
    <lineage>
        <taxon>Eukaryota</taxon>
        <taxon>Metazoa</taxon>
        <taxon>Ecdysozoa</taxon>
        <taxon>Nematoda</taxon>
        <taxon>Chromadorea</taxon>
        <taxon>Rhabditida</taxon>
        <taxon>Tylenchina</taxon>
        <taxon>Panagrolaimomorpha</taxon>
        <taxon>Panagrolaimoidea</taxon>
        <taxon>Panagrolaimidae</taxon>
        <taxon>Panagrolaimus</taxon>
    </lineage>
</organism>
<evidence type="ECO:0000313" key="1">
    <source>
        <dbReference type="Proteomes" id="UP000887579"/>
    </source>
</evidence>
<protein>
    <submittedName>
        <fullName evidence="2">Ubiquitin-like modifier-activating enzyme ATG7</fullName>
    </submittedName>
</protein>
<sequence>MATVRFYPIPASFDATFWNELNRLKLDEWKLEDKEQPIHANLPFVAEANLAYTFSMDYSSFNVAEEDQPDNVKGTLYLYNTIEHFNDQIRRKEHMNEHGQKLWDIIRDGSWTKNPRELLKFIIFMFADLKEFYYRFHTGVPTLSFPKDGLKVGDCVMRSDIQQELSKFQFTSFNSFPKLFSFTDRKAAIYDFDQLHNLNNDETWIITNVIDPKNTDVLHWQIRNLITAIAFHPVKWTSVKVAAIRPDCSISTSKVFSWDSSILDEKFFTVVGLGNSIPLTFNLKSFFSKDELIAQAADLNVKLVRWRMVPDLNLEKFKCKVLMLGSGTLGCNLARGILGWGMRNITFVDCGDVSMSNPVRQSLFDASDIGKPKAEAAAQSLKRIFPNAQVTAISMKIPMPGHPAGNDFQKVMTTVKQLEELIKTHDVIFLATDSRESRWLPTLLSTSYSKLAFTVALGFDTFVVMRHGIGPNSEMHQSNFHKDLEISGKDLGCYFCLDVTAPGNSISDRTIDQQCTISRSGLSQIACGIAVELLASVLQHSQGAEASAKLVGVNENSGTLGATPHQVRGHISAFNLNTATTQRSTICCGCSLKVCNKLSNENEWNEFIRGVLDDPRYLEKVCGLLELQEAANMIEDSIIPMSDSDDSS</sequence>
<proteinExistence type="predicted"/>
<name>A0AC34FKX4_9BILA</name>
<dbReference type="WBParaSite" id="ES5_v2.g18006.t1">
    <property type="protein sequence ID" value="ES5_v2.g18006.t1"/>
    <property type="gene ID" value="ES5_v2.g18006"/>
</dbReference>
<accession>A0AC34FKX4</accession>